<keyword evidence="2" id="KW-1185">Reference proteome</keyword>
<dbReference type="Proteomes" id="UP001549143">
    <property type="component" value="Unassembled WGS sequence"/>
</dbReference>
<comment type="caution">
    <text evidence="1">The sequence shown here is derived from an EMBL/GenBank/DDBJ whole genome shotgun (WGS) entry which is preliminary data.</text>
</comment>
<evidence type="ECO:0000313" key="1">
    <source>
        <dbReference type="EMBL" id="MET3663052.1"/>
    </source>
</evidence>
<protein>
    <submittedName>
        <fullName evidence="1">Uncharacterized protein</fullName>
    </submittedName>
</protein>
<accession>A0ABV2KPQ5</accession>
<dbReference type="RefSeq" id="WP_354152881.1">
    <property type="nucleotide sequence ID" value="NZ_JBEPMN010000018.1"/>
</dbReference>
<sequence length="138" mass="15010">MSTAVSGEVFDDNTIQRIVGSEIREDEVAAAADEDQVVLAIENTAENVSKVRKTTSVEQVDIVFLSDAAPSEGGPPRKLAKALETHKTEITRLQLEIEGNALLFHAINSRRLLLRDLLAMEFRPSGRVVIYAAAKPPG</sequence>
<name>A0ABV2KPQ5_9HYPH</name>
<reference evidence="1 2" key="1">
    <citation type="submission" date="2024-06" db="EMBL/GenBank/DDBJ databases">
        <title>Genomic Encyclopedia of Type Strains, Phase IV (KMG-IV): sequencing the most valuable type-strain genomes for metagenomic binning, comparative biology and taxonomic classification.</title>
        <authorList>
            <person name="Goeker M."/>
        </authorList>
    </citation>
    <scope>NUCLEOTIDE SEQUENCE [LARGE SCALE GENOMIC DNA]</scope>
    <source>
        <strain evidence="1 2">DSM 19730</strain>
    </source>
</reference>
<dbReference type="EMBL" id="JBEPMN010000018">
    <property type="protein sequence ID" value="MET3663052.1"/>
    <property type="molecule type" value="Genomic_DNA"/>
</dbReference>
<organism evidence="1 2">
    <name type="scientific">Aquamicrobium ahrensii</name>
    <dbReference type="NCBI Taxonomy" id="469551"/>
    <lineage>
        <taxon>Bacteria</taxon>
        <taxon>Pseudomonadati</taxon>
        <taxon>Pseudomonadota</taxon>
        <taxon>Alphaproteobacteria</taxon>
        <taxon>Hyphomicrobiales</taxon>
        <taxon>Phyllobacteriaceae</taxon>
        <taxon>Aquamicrobium</taxon>
    </lineage>
</organism>
<gene>
    <name evidence="1" type="ORF">ABID44_003407</name>
</gene>
<proteinExistence type="predicted"/>
<evidence type="ECO:0000313" key="2">
    <source>
        <dbReference type="Proteomes" id="UP001549143"/>
    </source>
</evidence>